<feature type="coiled-coil region" evidence="1">
    <location>
        <begin position="165"/>
        <end position="192"/>
    </location>
</feature>
<evidence type="ECO:0000313" key="3">
    <source>
        <dbReference type="EMBL" id="GJS80440.1"/>
    </source>
</evidence>
<dbReference type="InterPro" id="IPR036397">
    <property type="entry name" value="RNaseH_sf"/>
</dbReference>
<dbReference type="PROSITE" id="PS50994">
    <property type="entry name" value="INTEGRASE"/>
    <property type="match status" value="1"/>
</dbReference>
<feature type="domain" description="Integrase catalytic" evidence="2">
    <location>
        <begin position="417"/>
        <end position="516"/>
    </location>
</feature>
<evidence type="ECO:0000313" key="4">
    <source>
        <dbReference type="Proteomes" id="UP001151760"/>
    </source>
</evidence>
<reference evidence="3" key="2">
    <citation type="submission" date="2022-01" db="EMBL/GenBank/DDBJ databases">
        <authorList>
            <person name="Yamashiro T."/>
            <person name="Shiraishi A."/>
            <person name="Satake H."/>
            <person name="Nakayama K."/>
        </authorList>
    </citation>
    <scope>NUCLEOTIDE SEQUENCE</scope>
</reference>
<dbReference type="InterPro" id="IPR001584">
    <property type="entry name" value="Integrase_cat-core"/>
</dbReference>
<reference evidence="3" key="1">
    <citation type="journal article" date="2022" name="Int. J. Mol. Sci.">
        <title>Draft Genome of Tanacetum Coccineum: Genomic Comparison of Closely Related Tanacetum-Family Plants.</title>
        <authorList>
            <person name="Yamashiro T."/>
            <person name="Shiraishi A."/>
            <person name="Nakayama K."/>
            <person name="Satake H."/>
        </authorList>
    </citation>
    <scope>NUCLEOTIDE SEQUENCE</scope>
</reference>
<comment type="caution">
    <text evidence="3">The sequence shown here is derived from an EMBL/GenBank/DDBJ whole genome shotgun (WGS) entry which is preliminary data.</text>
</comment>
<accession>A0ABQ4YTZ2</accession>
<organism evidence="3 4">
    <name type="scientific">Tanacetum coccineum</name>
    <dbReference type="NCBI Taxonomy" id="301880"/>
    <lineage>
        <taxon>Eukaryota</taxon>
        <taxon>Viridiplantae</taxon>
        <taxon>Streptophyta</taxon>
        <taxon>Embryophyta</taxon>
        <taxon>Tracheophyta</taxon>
        <taxon>Spermatophyta</taxon>
        <taxon>Magnoliopsida</taxon>
        <taxon>eudicotyledons</taxon>
        <taxon>Gunneridae</taxon>
        <taxon>Pentapetalae</taxon>
        <taxon>asterids</taxon>
        <taxon>campanulids</taxon>
        <taxon>Asterales</taxon>
        <taxon>Asteraceae</taxon>
        <taxon>Asteroideae</taxon>
        <taxon>Anthemideae</taxon>
        <taxon>Anthemidinae</taxon>
        <taxon>Tanacetum</taxon>
    </lineage>
</organism>
<evidence type="ECO:0000259" key="2">
    <source>
        <dbReference type="PROSITE" id="PS50994"/>
    </source>
</evidence>
<name>A0ABQ4YTZ2_9ASTR</name>
<dbReference type="InterPro" id="IPR012337">
    <property type="entry name" value="RNaseH-like_sf"/>
</dbReference>
<keyword evidence="4" id="KW-1185">Reference proteome</keyword>
<dbReference type="Gene3D" id="3.30.420.10">
    <property type="entry name" value="Ribonuclease H-like superfamily/Ribonuclease H"/>
    <property type="match status" value="1"/>
</dbReference>
<gene>
    <name evidence="3" type="ORF">Tco_0730321</name>
</gene>
<proteinExistence type="predicted"/>
<protein>
    <submittedName>
        <fullName evidence="3">Integrase, catalytic region, zinc finger, CCHC-type containing protein</fullName>
    </submittedName>
</protein>
<dbReference type="Proteomes" id="UP001151760">
    <property type="component" value="Unassembled WGS sequence"/>
</dbReference>
<keyword evidence="1" id="KW-0175">Coiled coil</keyword>
<evidence type="ECO:0000256" key="1">
    <source>
        <dbReference type="SAM" id="Coils"/>
    </source>
</evidence>
<dbReference type="SUPFAM" id="SSF53098">
    <property type="entry name" value="Ribonuclease H-like"/>
    <property type="match status" value="1"/>
</dbReference>
<dbReference type="EMBL" id="BQNB010010671">
    <property type="protein sequence ID" value="GJS80440.1"/>
    <property type="molecule type" value="Genomic_DNA"/>
</dbReference>
<sequence length="516" mass="59102">MTKFLQMDFDLVVSVFNQGDDSIACLNKAMAFLTTIASSRFPSTNNQLRTSSNPRNQSTIQDGMVTVQQVQGRQGQSYVGTGYKDPGILDGQAVKTTTAAFQNEDLDAYDSDCDVFNAKVVLMANLSNYGSYVISEVPHFEPYHTDMDNQSVHAITREKMIDSQMDDMIKEKLTLKQQINLLEQNLSNQIKETKSLLQTFTVFKNESKEKESKYMDKEIDLEKKIKKLDNIVYKVGQSTQTVHIVISSQHAASPVINYEETLILKEVTEVQTVFNQMEAAVQQYSLDKHEFCVKCLDLDAELLNKENVYNDLSKSYSQLDKHCISLELTMQLNQEIFQKDTYIDNQTALQILEYFENNDLKAQLQAKDTTICKLKEHIKSMRENDKEEKVKQDMDEIETINIELEHSETQKPKIKVYSRRPKQVKSVGCPDCSLISGLWMLKTYDKEPLSAYEPRQSKDEAPDAIIKCIKNIQVHLNATVRNVRTYNGTEFVNQTLREFYENVGITHQTSVARTPQ</sequence>